<dbReference type="Proteomes" id="UP001525890">
    <property type="component" value="Unassembled WGS sequence"/>
</dbReference>
<sequence>MSDSIIQVSPNYELHYKETNNGTKTVIKKRKSHKEYDEHDEEGEDFNDANVAVNICEDRIMGWFFEPAQILIDFDKIALNKEYDVAAVHLITPLIEVLEVYKEGQKPSNARTIPGSELPRSGDGSGQFFQKSAKKIFTRSLSQLRSNTERDFAIKILYGGCRCGFAHQGYLQLIPVPDEETKPKIVIARGKPGELSLTYKQEEYGSKEVCTLTIYAKPYIEQIKKEFKQFFKDTRSSQPKLNKFHRVWKEDWEMKRGIVPPVSRSM</sequence>
<evidence type="ECO:0000313" key="1">
    <source>
        <dbReference type="EMBL" id="MCT7968950.1"/>
    </source>
</evidence>
<comment type="caution">
    <text evidence="1">The sequence shown here is derived from an EMBL/GenBank/DDBJ whole genome shotgun (WGS) entry which is preliminary data.</text>
</comment>
<dbReference type="RefSeq" id="WP_368008430.1">
    <property type="nucleotide sequence ID" value="NZ_JAMXFF010000040.1"/>
</dbReference>
<keyword evidence="2" id="KW-1185">Reference proteome</keyword>
<accession>A0ABT2MW50</accession>
<protein>
    <submittedName>
        <fullName evidence="1">Uncharacterized protein</fullName>
    </submittedName>
</protein>
<evidence type="ECO:0000313" key="2">
    <source>
        <dbReference type="Proteomes" id="UP001525890"/>
    </source>
</evidence>
<gene>
    <name evidence="1" type="ORF">NG799_21805</name>
</gene>
<reference evidence="1 2" key="1">
    <citation type="journal article" date="2022" name="Front. Microbiol.">
        <title>High genomic differentiation and limited gene flow indicate recent cryptic speciation within the genus Laspinema (cyanobacteria).</title>
        <authorList>
            <person name="Stanojkovic A."/>
            <person name="Skoupy S."/>
            <person name="Skaloud P."/>
            <person name="Dvorak P."/>
        </authorList>
    </citation>
    <scope>NUCLEOTIDE SEQUENCE [LARGE SCALE GENOMIC DNA]</scope>
    <source>
        <strain evidence="1 2">D2a</strain>
    </source>
</reference>
<name>A0ABT2MW50_9CYAN</name>
<proteinExistence type="predicted"/>
<dbReference type="EMBL" id="JAMXFF010000040">
    <property type="protein sequence ID" value="MCT7968950.1"/>
    <property type="molecule type" value="Genomic_DNA"/>
</dbReference>
<organism evidence="1 2">
    <name type="scientific">Laspinema palackyanum D2a</name>
    <dbReference type="NCBI Taxonomy" id="2953684"/>
    <lineage>
        <taxon>Bacteria</taxon>
        <taxon>Bacillati</taxon>
        <taxon>Cyanobacteriota</taxon>
        <taxon>Cyanophyceae</taxon>
        <taxon>Oscillatoriophycideae</taxon>
        <taxon>Oscillatoriales</taxon>
        <taxon>Laspinemataceae</taxon>
        <taxon>Laspinema</taxon>
        <taxon>Laspinema palackyanum</taxon>
    </lineage>
</organism>